<gene>
    <name evidence="1" type="ORF">XAT740_LOCUS23342</name>
</gene>
<name>A0A814VY35_ADIRI</name>
<organism evidence="1 2">
    <name type="scientific">Adineta ricciae</name>
    <name type="common">Rotifer</name>
    <dbReference type="NCBI Taxonomy" id="249248"/>
    <lineage>
        <taxon>Eukaryota</taxon>
        <taxon>Metazoa</taxon>
        <taxon>Spiralia</taxon>
        <taxon>Gnathifera</taxon>
        <taxon>Rotifera</taxon>
        <taxon>Eurotatoria</taxon>
        <taxon>Bdelloidea</taxon>
        <taxon>Adinetida</taxon>
        <taxon>Adinetidae</taxon>
        <taxon>Adineta</taxon>
    </lineage>
</organism>
<sequence>MTSSDSVRCENLSNKE</sequence>
<evidence type="ECO:0000313" key="2">
    <source>
        <dbReference type="Proteomes" id="UP000663828"/>
    </source>
</evidence>
<protein>
    <submittedName>
        <fullName evidence="1">Uncharacterized protein</fullName>
    </submittedName>
</protein>
<accession>A0A814VY35</accession>
<dbReference type="EMBL" id="CAJNOR010001760">
    <property type="protein sequence ID" value="CAF1195026.1"/>
    <property type="molecule type" value="Genomic_DNA"/>
</dbReference>
<comment type="caution">
    <text evidence="1">The sequence shown here is derived from an EMBL/GenBank/DDBJ whole genome shotgun (WGS) entry which is preliminary data.</text>
</comment>
<reference evidence="1" key="1">
    <citation type="submission" date="2021-02" db="EMBL/GenBank/DDBJ databases">
        <authorList>
            <person name="Nowell W R."/>
        </authorList>
    </citation>
    <scope>NUCLEOTIDE SEQUENCE</scope>
</reference>
<evidence type="ECO:0000313" key="1">
    <source>
        <dbReference type="EMBL" id="CAF1195026.1"/>
    </source>
</evidence>
<keyword evidence="2" id="KW-1185">Reference proteome</keyword>
<dbReference type="AlphaFoldDB" id="A0A814VY35"/>
<dbReference type="Proteomes" id="UP000663828">
    <property type="component" value="Unassembled WGS sequence"/>
</dbReference>
<proteinExistence type="predicted"/>
<feature type="non-terminal residue" evidence="1">
    <location>
        <position position="16"/>
    </location>
</feature>